<dbReference type="InterPro" id="IPR036397">
    <property type="entry name" value="RNaseH_sf"/>
</dbReference>
<proteinExistence type="predicted"/>
<dbReference type="PANTHER" id="PTHR46060">
    <property type="entry name" value="MARINER MOS1 TRANSPOSASE-LIKE PROTEIN"/>
    <property type="match status" value="1"/>
</dbReference>
<comment type="caution">
    <text evidence="2">The sequence shown here is derived from an EMBL/GenBank/DDBJ whole genome shotgun (WGS) entry which is preliminary data.</text>
</comment>
<evidence type="ECO:0000256" key="1">
    <source>
        <dbReference type="SAM" id="MobiDB-lite"/>
    </source>
</evidence>
<name>A0A834MCJ3_RHYFE</name>
<dbReference type="Gene3D" id="3.30.420.10">
    <property type="entry name" value="Ribonuclease H-like superfamily/Ribonuclease H"/>
    <property type="match status" value="1"/>
</dbReference>
<feature type="region of interest" description="Disordered" evidence="1">
    <location>
        <begin position="99"/>
        <end position="123"/>
    </location>
</feature>
<dbReference type="GO" id="GO:0003676">
    <property type="term" value="F:nucleic acid binding"/>
    <property type="evidence" value="ECO:0007669"/>
    <property type="project" value="InterPro"/>
</dbReference>
<dbReference type="Proteomes" id="UP000625711">
    <property type="component" value="Unassembled WGS sequence"/>
</dbReference>
<dbReference type="InterPro" id="IPR052709">
    <property type="entry name" value="Transposase-MT_Hybrid"/>
</dbReference>
<protein>
    <recommendedName>
        <fullName evidence="4">Transposase</fullName>
    </recommendedName>
</protein>
<dbReference type="OrthoDB" id="6118231at2759"/>
<sequence length="192" mass="22814">MTTEDDERTDTLKIYTERVHHIIHEYLGMRKLSAKWLSRELTFDQKQRRVNDSEQCLKMITHNKPEFLYRYVTMDKTWLHHFTPKSNRQSSEWTAYYEPAPKRRKTQESASKNRLKDEIAEKRPHLKTKKALLHQDNTPCHKSVKTMAKIHELAFELLSHPPYSPDLAPASISCSQISKECSLGRNFRRMKM</sequence>
<evidence type="ECO:0000313" key="3">
    <source>
        <dbReference type="Proteomes" id="UP000625711"/>
    </source>
</evidence>
<keyword evidence="3" id="KW-1185">Reference proteome</keyword>
<evidence type="ECO:0008006" key="4">
    <source>
        <dbReference type="Google" id="ProtNLM"/>
    </source>
</evidence>
<reference evidence="2" key="1">
    <citation type="submission" date="2020-08" db="EMBL/GenBank/DDBJ databases">
        <title>Genome sequencing and assembly of the red palm weevil Rhynchophorus ferrugineus.</title>
        <authorList>
            <person name="Dias G.B."/>
            <person name="Bergman C.M."/>
            <person name="Manee M."/>
        </authorList>
    </citation>
    <scope>NUCLEOTIDE SEQUENCE</scope>
    <source>
        <strain evidence="2">AA-2017</strain>
        <tissue evidence="2">Whole larva</tissue>
    </source>
</reference>
<organism evidence="2 3">
    <name type="scientific">Rhynchophorus ferrugineus</name>
    <name type="common">Red palm weevil</name>
    <name type="synonym">Curculio ferrugineus</name>
    <dbReference type="NCBI Taxonomy" id="354439"/>
    <lineage>
        <taxon>Eukaryota</taxon>
        <taxon>Metazoa</taxon>
        <taxon>Ecdysozoa</taxon>
        <taxon>Arthropoda</taxon>
        <taxon>Hexapoda</taxon>
        <taxon>Insecta</taxon>
        <taxon>Pterygota</taxon>
        <taxon>Neoptera</taxon>
        <taxon>Endopterygota</taxon>
        <taxon>Coleoptera</taxon>
        <taxon>Polyphaga</taxon>
        <taxon>Cucujiformia</taxon>
        <taxon>Curculionidae</taxon>
        <taxon>Dryophthorinae</taxon>
        <taxon>Rhynchophorus</taxon>
    </lineage>
</organism>
<dbReference type="EMBL" id="JAACXV010000348">
    <property type="protein sequence ID" value="KAF7279641.1"/>
    <property type="molecule type" value="Genomic_DNA"/>
</dbReference>
<dbReference type="AlphaFoldDB" id="A0A834MCJ3"/>
<feature type="compositionally biased region" description="Basic and acidic residues" evidence="1">
    <location>
        <begin position="114"/>
        <end position="123"/>
    </location>
</feature>
<accession>A0A834MCJ3</accession>
<gene>
    <name evidence="2" type="ORF">GWI33_006889</name>
</gene>
<evidence type="ECO:0000313" key="2">
    <source>
        <dbReference type="EMBL" id="KAF7279641.1"/>
    </source>
</evidence>
<dbReference type="PANTHER" id="PTHR46060:SF1">
    <property type="entry name" value="MARINER MOS1 TRANSPOSASE-LIKE PROTEIN"/>
    <property type="match status" value="1"/>
</dbReference>